<evidence type="ECO:0000313" key="2">
    <source>
        <dbReference type="EMBL" id="MBW0529923.1"/>
    </source>
</evidence>
<feature type="region of interest" description="Disordered" evidence="1">
    <location>
        <begin position="33"/>
        <end position="87"/>
    </location>
</feature>
<sequence>MESLVLQIQGQKYNEFFEEPKYFIHIPKERAVDDHSFGERRTSRVKKLQTSSREIQRQAKGPQKKQRGPRNNQGKADWHRPYPQGYRIPKLEPSTMESVFNMTRTLMEFTSNFWGPDSLYSSVQAIQFKK</sequence>
<evidence type="ECO:0000313" key="3">
    <source>
        <dbReference type="Proteomes" id="UP000765509"/>
    </source>
</evidence>
<dbReference type="EMBL" id="AVOT02035544">
    <property type="protein sequence ID" value="MBW0529923.1"/>
    <property type="molecule type" value="Genomic_DNA"/>
</dbReference>
<evidence type="ECO:0000256" key="1">
    <source>
        <dbReference type="SAM" id="MobiDB-lite"/>
    </source>
</evidence>
<comment type="caution">
    <text evidence="2">The sequence shown here is derived from an EMBL/GenBank/DDBJ whole genome shotgun (WGS) entry which is preliminary data.</text>
</comment>
<accession>A0A9Q3EXK5</accession>
<keyword evidence="3" id="KW-1185">Reference proteome</keyword>
<dbReference type="Proteomes" id="UP000765509">
    <property type="component" value="Unassembled WGS sequence"/>
</dbReference>
<protein>
    <submittedName>
        <fullName evidence="2">Uncharacterized protein</fullName>
    </submittedName>
</protein>
<feature type="compositionally biased region" description="Basic and acidic residues" evidence="1">
    <location>
        <begin position="33"/>
        <end position="42"/>
    </location>
</feature>
<name>A0A9Q3EXK5_9BASI</name>
<dbReference type="AlphaFoldDB" id="A0A9Q3EXK5"/>
<organism evidence="2 3">
    <name type="scientific">Austropuccinia psidii MF-1</name>
    <dbReference type="NCBI Taxonomy" id="1389203"/>
    <lineage>
        <taxon>Eukaryota</taxon>
        <taxon>Fungi</taxon>
        <taxon>Dikarya</taxon>
        <taxon>Basidiomycota</taxon>
        <taxon>Pucciniomycotina</taxon>
        <taxon>Pucciniomycetes</taxon>
        <taxon>Pucciniales</taxon>
        <taxon>Sphaerophragmiaceae</taxon>
        <taxon>Austropuccinia</taxon>
    </lineage>
</organism>
<gene>
    <name evidence="2" type="ORF">O181_069638</name>
</gene>
<proteinExistence type="predicted"/>
<reference evidence="2" key="1">
    <citation type="submission" date="2021-03" db="EMBL/GenBank/DDBJ databases">
        <title>Draft genome sequence of rust myrtle Austropuccinia psidii MF-1, a brazilian biotype.</title>
        <authorList>
            <person name="Quecine M.C."/>
            <person name="Pachon D.M.R."/>
            <person name="Bonatelli M.L."/>
            <person name="Correr F.H."/>
            <person name="Franceschini L.M."/>
            <person name="Leite T.F."/>
            <person name="Margarido G.R.A."/>
            <person name="Almeida C.A."/>
            <person name="Ferrarezi J.A."/>
            <person name="Labate C.A."/>
        </authorList>
    </citation>
    <scope>NUCLEOTIDE SEQUENCE</scope>
    <source>
        <strain evidence="2">MF-1</strain>
    </source>
</reference>